<reference evidence="2 3" key="1">
    <citation type="journal article" date="2013" name="PLoS Genet.">
        <title>Comparative genome structure, secondary metabolite, and effector coding capacity across Cochliobolus pathogens.</title>
        <authorList>
            <person name="Condon B.J."/>
            <person name="Leng Y."/>
            <person name="Wu D."/>
            <person name="Bushley K.E."/>
            <person name="Ohm R.A."/>
            <person name="Otillar R."/>
            <person name="Martin J."/>
            <person name="Schackwitz W."/>
            <person name="Grimwood J."/>
            <person name="MohdZainudin N."/>
            <person name="Xue C."/>
            <person name="Wang R."/>
            <person name="Manning V.A."/>
            <person name="Dhillon B."/>
            <person name="Tu Z.J."/>
            <person name="Steffenson B.J."/>
            <person name="Salamov A."/>
            <person name="Sun H."/>
            <person name="Lowry S."/>
            <person name="LaButti K."/>
            <person name="Han J."/>
            <person name="Copeland A."/>
            <person name="Lindquist E."/>
            <person name="Barry K."/>
            <person name="Schmutz J."/>
            <person name="Baker S.E."/>
            <person name="Ciuffetti L.M."/>
            <person name="Grigoriev I.V."/>
            <person name="Zhong S."/>
            <person name="Turgeon B.G."/>
        </authorList>
    </citation>
    <scope>NUCLEOTIDE SEQUENCE [LARGE SCALE GENOMIC DNA]</scope>
    <source>
        <strain evidence="2 3">26-R-13</strain>
    </source>
</reference>
<organism evidence="2 3">
    <name type="scientific">Cochliobolus carbonum (strain 26-R-13)</name>
    <name type="common">Maize leaf spot fungus</name>
    <name type="synonym">Bipolaris zeicola</name>
    <dbReference type="NCBI Taxonomy" id="930089"/>
    <lineage>
        <taxon>Eukaryota</taxon>
        <taxon>Fungi</taxon>
        <taxon>Dikarya</taxon>
        <taxon>Ascomycota</taxon>
        <taxon>Pezizomycotina</taxon>
        <taxon>Dothideomycetes</taxon>
        <taxon>Pleosporomycetidae</taxon>
        <taxon>Pleosporales</taxon>
        <taxon>Pleosporineae</taxon>
        <taxon>Pleosporaceae</taxon>
        <taxon>Bipolaris</taxon>
    </lineage>
</organism>
<dbReference type="Proteomes" id="UP000053841">
    <property type="component" value="Unassembled WGS sequence"/>
</dbReference>
<proteinExistence type="predicted"/>
<accession>W6YNN3</accession>
<dbReference type="HOGENOM" id="CLU_1294176_0_0_1"/>
<dbReference type="RefSeq" id="XP_007706546.1">
    <property type="nucleotide sequence ID" value="XM_007708356.1"/>
</dbReference>
<dbReference type="AlphaFoldDB" id="W6YNN3"/>
<evidence type="ECO:0000256" key="1">
    <source>
        <dbReference type="SAM" id="MobiDB-lite"/>
    </source>
</evidence>
<sequence length="213" mass="23185">MIATDHTDDDDDNDNDDAMMGRRAMRDARRLHQTPWFPLSNSLSLSHALSPATPPRGQHQNRRPSESTSSHILAEIALICSGKTALMHPWVHFDMFLTLPRPSSSMSRRKSPPWREPPAGVLTAIHTPSALPRPRAGAGHDTMHLPCARELPGQLTGQQTSRPATKPAVCATGTVAPHPHVLVTTHCCLCRLTHAPFAATLAGGSRRTNVLFS</sequence>
<dbReference type="EMBL" id="KI964538">
    <property type="protein sequence ID" value="EUC39205.1"/>
    <property type="molecule type" value="Genomic_DNA"/>
</dbReference>
<keyword evidence="3" id="KW-1185">Reference proteome</keyword>
<dbReference type="KEGG" id="bze:COCCADRAFT_31921"/>
<dbReference type="OrthoDB" id="10561625at2759"/>
<evidence type="ECO:0000313" key="3">
    <source>
        <dbReference type="Proteomes" id="UP000053841"/>
    </source>
</evidence>
<name>W6YNN3_COCC2</name>
<dbReference type="GeneID" id="19147064"/>
<protein>
    <submittedName>
        <fullName evidence="2">Uncharacterized protein</fullName>
    </submittedName>
</protein>
<gene>
    <name evidence="2" type="ORF">COCCADRAFT_31921</name>
</gene>
<evidence type="ECO:0000313" key="2">
    <source>
        <dbReference type="EMBL" id="EUC39205.1"/>
    </source>
</evidence>
<feature type="region of interest" description="Disordered" evidence="1">
    <location>
        <begin position="47"/>
        <end position="69"/>
    </location>
</feature>